<dbReference type="PANTHER" id="PTHR11851">
    <property type="entry name" value="METALLOPROTEASE"/>
    <property type="match status" value="1"/>
</dbReference>
<dbReference type="InterPro" id="IPR011249">
    <property type="entry name" value="Metalloenz_LuxS/M16"/>
</dbReference>
<dbReference type="InterPro" id="IPR007863">
    <property type="entry name" value="Peptidase_M16_C"/>
</dbReference>
<evidence type="ECO:0000313" key="3">
    <source>
        <dbReference type="Proteomes" id="UP000007058"/>
    </source>
</evidence>
<evidence type="ECO:0000259" key="1">
    <source>
        <dbReference type="Pfam" id="PF05193"/>
    </source>
</evidence>
<sequence length="470" mass="50218">MPTAIVIPSVSEGSPLGTMTSDRNSRSRLGFLLPKVVGMTARIVGFAALLLASLPAGAVTVEKVTSAKGIEAWLVQDHANPIIAMEIAFKGGAAHDPAAKSGLAGMMAALLDEGAGPHDSQAFQQILEDKVITLGFNAGRDSFAGHLKTLSENRDTAFELFRLSLVQPRFDKEPVERIRGQLLAGLMRESQDSGAQASRALFEAAFAGHAYARSPRGTVETVKTIQVADLRAFAKGQLTRDRLVVGVVGDITPQELARRLDEVFGALPATGPLGDIPEVVAHLPAGLVVIPKDNPQTTALFALPGLRRDDPDWYAAYVVNYILGGGGFSSRLTEEVREKRGLAYSVTSYLSPYAHSGLIVGSVATENSRFAESVRLIKEEFRRMRDEGPSETELADAKTYLNGSFPLSQDSTTAIATLLVQMQVDRLGIDFLDRRASVIGAVSLGDARRAAKRLLDADALSFVAVGKPAR</sequence>
<dbReference type="KEGG" id="mag:amb0838"/>
<dbReference type="STRING" id="342108.amb0838"/>
<dbReference type="PANTHER" id="PTHR11851:SF224">
    <property type="entry name" value="PROCESSING PROTEASE"/>
    <property type="match status" value="1"/>
</dbReference>
<reference evidence="2 3" key="1">
    <citation type="journal article" date="2005" name="DNA Res.">
        <title>Complete genome sequence of the facultative anaerobic magnetotactic bacterium Magnetospirillum sp. strain AMB-1.</title>
        <authorList>
            <person name="Matsunaga T."/>
            <person name="Okamura Y."/>
            <person name="Fukuda Y."/>
            <person name="Wahyudi A.T."/>
            <person name="Murase Y."/>
            <person name="Takeyama H."/>
        </authorList>
    </citation>
    <scope>NUCLEOTIDE SEQUENCE [LARGE SCALE GENOMIC DNA]</scope>
    <source>
        <strain evidence="3">ATCC 700264 / AMB-1</strain>
    </source>
</reference>
<organism evidence="2 3">
    <name type="scientific">Paramagnetospirillum magneticum (strain ATCC 700264 / AMB-1)</name>
    <name type="common">Magnetospirillum magneticum</name>
    <dbReference type="NCBI Taxonomy" id="342108"/>
    <lineage>
        <taxon>Bacteria</taxon>
        <taxon>Pseudomonadati</taxon>
        <taxon>Pseudomonadota</taxon>
        <taxon>Alphaproteobacteria</taxon>
        <taxon>Rhodospirillales</taxon>
        <taxon>Magnetospirillaceae</taxon>
        <taxon>Paramagnetospirillum</taxon>
    </lineage>
</organism>
<evidence type="ECO:0000313" key="2">
    <source>
        <dbReference type="EMBL" id="BAE49642.1"/>
    </source>
</evidence>
<dbReference type="EMBL" id="AP007255">
    <property type="protein sequence ID" value="BAE49642.1"/>
    <property type="molecule type" value="Genomic_DNA"/>
</dbReference>
<keyword evidence="3" id="KW-1185">Reference proteome</keyword>
<dbReference type="Pfam" id="PF05193">
    <property type="entry name" value="Peptidase_M16_C"/>
    <property type="match status" value="1"/>
</dbReference>
<dbReference type="SUPFAM" id="SSF63411">
    <property type="entry name" value="LuxS/MPP-like metallohydrolase"/>
    <property type="match status" value="2"/>
</dbReference>
<gene>
    <name evidence="2" type="ordered locus">amb0838</name>
</gene>
<dbReference type="HOGENOM" id="CLU_009902_6_2_5"/>
<feature type="domain" description="Peptidase M16 C-terminal" evidence="1">
    <location>
        <begin position="225"/>
        <end position="400"/>
    </location>
</feature>
<proteinExistence type="predicted"/>
<dbReference type="Gene3D" id="3.30.830.10">
    <property type="entry name" value="Metalloenzyme, LuxS/M16 peptidase-like"/>
    <property type="match status" value="2"/>
</dbReference>
<dbReference type="AlphaFoldDB" id="Q2W933"/>
<dbReference type="Proteomes" id="UP000007058">
    <property type="component" value="Chromosome"/>
</dbReference>
<name>Q2W933_PARM1</name>
<dbReference type="GO" id="GO:0046872">
    <property type="term" value="F:metal ion binding"/>
    <property type="evidence" value="ECO:0007669"/>
    <property type="project" value="InterPro"/>
</dbReference>
<dbReference type="InterPro" id="IPR050361">
    <property type="entry name" value="MPP/UQCRC_Complex"/>
</dbReference>
<protein>
    <submittedName>
        <fullName evidence="2">Predicted Zn-dependent peptidase</fullName>
    </submittedName>
</protein>
<accession>Q2W933</accession>